<sequence length="239" mass="24705">MPDDIYAVDTAQISALRQYTACDISDALLKLKVPGAGLLPDLSLVSADPGAKGQQEVAIAPGWPVLFVPKGSSTEQDDRPPANIPAGAHWADLTPAGCFAVLRQPEGQTNAVCGGIMALRMAVLGAKGCAVLGRARDVEELRGSGMPVWARGLSTIGVGAASQPWAVGTTVTAQGGAVVSPGDLVFADPVNGVVVIPRSKVEQVLELLPRLTAADDKVKEAVLGGMKVQEAFKLHRSNL</sequence>
<dbReference type="AlphaFoldDB" id="A0AA38VM87"/>
<dbReference type="PANTHER" id="PTHR33254">
    <property type="entry name" value="4-HYDROXY-4-METHYL-2-OXOGLUTARATE ALDOLASE 3-RELATED"/>
    <property type="match status" value="1"/>
</dbReference>
<reference evidence="2" key="1">
    <citation type="submission" date="2022-07" db="EMBL/GenBank/DDBJ databases">
        <title>Fungi with potential for degradation of polypropylene.</title>
        <authorList>
            <person name="Gostincar C."/>
        </authorList>
    </citation>
    <scope>NUCLEOTIDE SEQUENCE</scope>
    <source>
        <strain evidence="2">EXF-13308</strain>
    </source>
</reference>
<organism evidence="2 3">
    <name type="scientific">Pleurostoma richardsiae</name>
    <dbReference type="NCBI Taxonomy" id="41990"/>
    <lineage>
        <taxon>Eukaryota</taxon>
        <taxon>Fungi</taxon>
        <taxon>Dikarya</taxon>
        <taxon>Ascomycota</taxon>
        <taxon>Pezizomycotina</taxon>
        <taxon>Sordariomycetes</taxon>
        <taxon>Sordariomycetidae</taxon>
        <taxon>Calosphaeriales</taxon>
        <taxon>Pleurostomataceae</taxon>
        <taxon>Pleurostoma</taxon>
    </lineage>
</organism>
<feature type="binding site" evidence="1">
    <location>
        <position position="136"/>
    </location>
    <ligand>
        <name>substrate</name>
    </ligand>
</feature>
<protein>
    <submittedName>
        <fullName evidence="2">DlpA domain-containing protein</fullName>
    </submittedName>
</protein>
<keyword evidence="1" id="KW-0460">Magnesium</keyword>
<name>A0AA38VM87_9PEZI</name>
<dbReference type="InterPro" id="IPR036704">
    <property type="entry name" value="RraA/RraA-like_sf"/>
</dbReference>
<evidence type="ECO:0000313" key="2">
    <source>
        <dbReference type="EMBL" id="KAJ9151244.1"/>
    </source>
</evidence>
<proteinExistence type="predicted"/>
<keyword evidence="1" id="KW-0479">Metal-binding</keyword>
<feature type="binding site" evidence="1">
    <location>
        <position position="137"/>
    </location>
    <ligand>
        <name>Mg(2+)</name>
        <dbReference type="ChEBI" id="CHEBI:18420"/>
    </ligand>
</feature>
<gene>
    <name evidence="2" type="ORF">NKR23_g3247</name>
</gene>
<dbReference type="CDD" id="cd16841">
    <property type="entry name" value="RraA_family"/>
    <property type="match status" value="1"/>
</dbReference>
<dbReference type="GO" id="GO:0008948">
    <property type="term" value="F:oxaloacetate decarboxylase activity"/>
    <property type="evidence" value="ECO:0007669"/>
    <property type="project" value="TreeGrafter"/>
</dbReference>
<dbReference type="GO" id="GO:0047443">
    <property type="term" value="F:4-hydroxy-4-methyl-2-oxoglutarate aldolase activity"/>
    <property type="evidence" value="ECO:0007669"/>
    <property type="project" value="TreeGrafter"/>
</dbReference>
<feature type="binding site" evidence="1">
    <location>
        <begin position="114"/>
        <end position="117"/>
    </location>
    <ligand>
        <name>substrate</name>
    </ligand>
</feature>
<accession>A0AA38VM87</accession>
<dbReference type="PANTHER" id="PTHR33254:SF4">
    <property type="entry name" value="4-HYDROXY-4-METHYL-2-OXOGLUTARATE ALDOLASE 3-RELATED"/>
    <property type="match status" value="1"/>
</dbReference>
<evidence type="ECO:0000313" key="3">
    <source>
        <dbReference type="Proteomes" id="UP001174694"/>
    </source>
</evidence>
<dbReference type="EMBL" id="JANBVO010000006">
    <property type="protein sequence ID" value="KAJ9151244.1"/>
    <property type="molecule type" value="Genomic_DNA"/>
</dbReference>
<comment type="caution">
    <text evidence="2">The sequence shown here is derived from an EMBL/GenBank/DDBJ whole genome shotgun (WGS) entry which is preliminary data.</text>
</comment>
<dbReference type="Proteomes" id="UP001174694">
    <property type="component" value="Unassembled WGS sequence"/>
</dbReference>
<keyword evidence="3" id="KW-1185">Reference proteome</keyword>
<comment type="cofactor">
    <cofactor evidence="1">
        <name>Mg(2+)</name>
        <dbReference type="ChEBI" id="CHEBI:18420"/>
    </cofactor>
</comment>
<dbReference type="Gene3D" id="3.50.30.40">
    <property type="entry name" value="Ribonuclease E inhibitor RraA/RraA-like"/>
    <property type="match status" value="1"/>
</dbReference>
<evidence type="ECO:0000256" key="1">
    <source>
        <dbReference type="PIRSR" id="PIRSR605493-1"/>
    </source>
</evidence>
<dbReference type="GO" id="GO:0046872">
    <property type="term" value="F:metal ion binding"/>
    <property type="evidence" value="ECO:0007669"/>
    <property type="project" value="UniProtKB-KW"/>
</dbReference>
<dbReference type="SUPFAM" id="SSF89562">
    <property type="entry name" value="RraA-like"/>
    <property type="match status" value="1"/>
</dbReference>
<dbReference type="InterPro" id="IPR005493">
    <property type="entry name" value="RraA/RraA-like"/>
</dbReference>
<dbReference type="Pfam" id="PF03737">
    <property type="entry name" value="RraA-like"/>
    <property type="match status" value="1"/>
</dbReference>